<accession>A0A179SIE2</accession>
<feature type="transmembrane region" description="Helical" evidence="6">
    <location>
        <begin position="409"/>
        <end position="431"/>
    </location>
</feature>
<dbReference type="Pfam" id="PF07690">
    <property type="entry name" value="MFS_1"/>
    <property type="match status" value="1"/>
</dbReference>
<comment type="caution">
    <text evidence="8">The sequence shown here is derived from an EMBL/GenBank/DDBJ whole genome shotgun (WGS) entry which is preliminary data.</text>
</comment>
<feature type="transmembrane region" description="Helical" evidence="6">
    <location>
        <begin position="173"/>
        <end position="192"/>
    </location>
</feature>
<evidence type="ECO:0000313" key="8">
    <source>
        <dbReference type="EMBL" id="OAS27325.1"/>
    </source>
</evidence>
<dbReference type="CDD" id="cd17316">
    <property type="entry name" value="MFS_SV2_like"/>
    <property type="match status" value="1"/>
</dbReference>
<gene>
    <name evidence="8" type="ORF">A5481_02580</name>
</gene>
<dbReference type="STRING" id="427683.A5481_02580"/>
<feature type="transmembrane region" description="Helical" evidence="6">
    <location>
        <begin position="23"/>
        <end position="48"/>
    </location>
</feature>
<evidence type="ECO:0000256" key="1">
    <source>
        <dbReference type="ARBA" id="ARBA00004141"/>
    </source>
</evidence>
<evidence type="ECO:0000259" key="7">
    <source>
        <dbReference type="PROSITE" id="PS50850"/>
    </source>
</evidence>
<evidence type="ECO:0000256" key="4">
    <source>
        <dbReference type="ARBA" id="ARBA00023136"/>
    </source>
</evidence>
<dbReference type="PROSITE" id="PS00216">
    <property type="entry name" value="SUGAR_TRANSPORT_1"/>
    <property type="match status" value="1"/>
</dbReference>
<dbReference type="PANTHER" id="PTHR23508">
    <property type="entry name" value="CARBOXYLIC ACID TRANSPORTER PROTEIN HOMOLOG"/>
    <property type="match status" value="1"/>
</dbReference>
<dbReference type="PANTHER" id="PTHR23508:SF10">
    <property type="entry name" value="CARBOXYLIC ACID TRANSPORTER PROTEIN HOMOLOG"/>
    <property type="match status" value="1"/>
</dbReference>
<keyword evidence="3 6" id="KW-1133">Transmembrane helix</keyword>
<feature type="transmembrane region" description="Helical" evidence="6">
    <location>
        <begin position="60"/>
        <end position="81"/>
    </location>
</feature>
<dbReference type="SUPFAM" id="SSF103473">
    <property type="entry name" value="MFS general substrate transporter"/>
    <property type="match status" value="1"/>
</dbReference>
<keyword evidence="2 6" id="KW-0812">Transmembrane</keyword>
<feature type="transmembrane region" description="Helical" evidence="6">
    <location>
        <begin position="345"/>
        <end position="368"/>
    </location>
</feature>
<feature type="transmembrane region" description="Helical" evidence="6">
    <location>
        <begin position="114"/>
        <end position="135"/>
    </location>
</feature>
<feature type="transmembrane region" description="Helical" evidence="6">
    <location>
        <begin position="147"/>
        <end position="167"/>
    </location>
</feature>
<protein>
    <submittedName>
        <fullName evidence="8">MFS transporter</fullName>
    </submittedName>
</protein>
<dbReference type="InterPro" id="IPR036259">
    <property type="entry name" value="MFS_trans_sf"/>
</dbReference>
<dbReference type="RefSeq" id="WP_048433587.1">
    <property type="nucleotide sequence ID" value="NZ_LWHQ01000006.1"/>
</dbReference>
<keyword evidence="4 6" id="KW-0472">Membrane</keyword>
<dbReference type="GO" id="GO:0046943">
    <property type="term" value="F:carboxylic acid transmembrane transporter activity"/>
    <property type="evidence" value="ECO:0007669"/>
    <property type="project" value="TreeGrafter"/>
</dbReference>
<comment type="subcellular location">
    <subcellularLocation>
        <location evidence="1">Membrane</location>
        <topology evidence="1">Multi-pass membrane protein</topology>
    </subcellularLocation>
</comment>
<feature type="transmembrane region" description="Helical" evidence="6">
    <location>
        <begin position="380"/>
        <end position="403"/>
    </location>
</feature>
<reference evidence="8 9" key="1">
    <citation type="submission" date="2016-04" db="EMBL/GenBank/DDBJ databases">
        <authorList>
            <person name="Evans L.H."/>
            <person name="Alamgir A."/>
            <person name="Owens N."/>
            <person name="Weber N.D."/>
            <person name="Virtaneva K."/>
            <person name="Barbian K."/>
            <person name="Babar A."/>
            <person name="Rosenke K."/>
        </authorList>
    </citation>
    <scope>NUCLEOTIDE SEQUENCE [LARGE SCALE GENOMIC DNA]</scope>
    <source>
        <strain evidence="8 9">PMB02</strain>
    </source>
</reference>
<dbReference type="Proteomes" id="UP000078316">
    <property type="component" value="Unassembled WGS sequence"/>
</dbReference>
<evidence type="ECO:0000256" key="3">
    <source>
        <dbReference type="ARBA" id="ARBA00022989"/>
    </source>
</evidence>
<sequence>MASTISAGARLDRLPISGFHRRILWLIGAGMFFDSFDIYLAGGILGALVKDGWSDLRLNAAFLSATFIGMVIGSFSAGILGDRFGRRFTYQANLMIFGLASLAAVFAPDMWTLIVLRFFMGVGLGAEIVIGYATIGEFIPPAQRGRWAAYLSIITNTALFAATLVGYLVIPTFGWRAMFAIAGIGALAVWYARKSMPESPRWLESVGRTEEADRVLTGIEASYGRTLPAPQPVAGAGPVRDPGLGVLFGRPVIRRTLVATVINVMINVSIYGFVAWVPTFLVKQGLSVGSSLGYTTFMSLGGPVGACLGAVIAERLGRRNGLTVASVVAALLGIAYTLAPSMALATVVGFGLFTCIYLMVALGIAAYIPELFPTEYRLRGTGVASTAGRIAGIFIPQGVVWLYAEGGVVPVLAMLVGALLLQAVCVGLFGIETRNRSLEELAPGEPGPGRGLAAAPAER</sequence>
<dbReference type="InterPro" id="IPR020846">
    <property type="entry name" value="MFS_dom"/>
</dbReference>
<evidence type="ECO:0000256" key="5">
    <source>
        <dbReference type="SAM" id="MobiDB-lite"/>
    </source>
</evidence>
<dbReference type="PROSITE" id="PS50850">
    <property type="entry name" value="MFS"/>
    <property type="match status" value="1"/>
</dbReference>
<organism evidence="8 9">
    <name type="scientific">Methylobacterium platani</name>
    <dbReference type="NCBI Taxonomy" id="427683"/>
    <lineage>
        <taxon>Bacteria</taxon>
        <taxon>Pseudomonadati</taxon>
        <taxon>Pseudomonadota</taxon>
        <taxon>Alphaproteobacteria</taxon>
        <taxon>Hyphomicrobiales</taxon>
        <taxon>Methylobacteriaceae</taxon>
        <taxon>Methylobacterium</taxon>
    </lineage>
</organism>
<evidence type="ECO:0000256" key="6">
    <source>
        <dbReference type="SAM" id="Phobius"/>
    </source>
</evidence>
<feature type="region of interest" description="Disordered" evidence="5">
    <location>
        <begin position="440"/>
        <end position="459"/>
    </location>
</feature>
<feature type="transmembrane region" description="Helical" evidence="6">
    <location>
        <begin position="320"/>
        <end position="339"/>
    </location>
</feature>
<dbReference type="InterPro" id="IPR011701">
    <property type="entry name" value="MFS"/>
</dbReference>
<feature type="domain" description="Major facilitator superfamily (MFS) profile" evidence="7">
    <location>
        <begin position="23"/>
        <end position="434"/>
    </location>
</feature>
<feature type="transmembrane region" description="Helical" evidence="6">
    <location>
        <begin position="291"/>
        <end position="313"/>
    </location>
</feature>
<proteinExistence type="predicted"/>
<feature type="transmembrane region" description="Helical" evidence="6">
    <location>
        <begin position="257"/>
        <end position="279"/>
    </location>
</feature>
<dbReference type="OrthoDB" id="9784658at2"/>
<evidence type="ECO:0000313" key="9">
    <source>
        <dbReference type="Proteomes" id="UP000078316"/>
    </source>
</evidence>
<dbReference type="InterPro" id="IPR005829">
    <property type="entry name" value="Sugar_transporter_CS"/>
</dbReference>
<name>A0A179SIE2_9HYPH</name>
<dbReference type="AlphaFoldDB" id="A0A179SIE2"/>
<dbReference type="EMBL" id="LWHQ01000006">
    <property type="protein sequence ID" value="OAS27325.1"/>
    <property type="molecule type" value="Genomic_DNA"/>
</dbReference>
<dbReference type="Gene3D" id="1.20.1250.20">
    <property type="entry name" value="MFS general substrate transporter like domains"/>
    <property type="match status" value="1"/>
</dbReference>
<feature type="transmembrane region" description="Helical" evidence="6">
    <location>
        <begin position="88"/>
        <end position="108"/>
    </location>
</feature>
<dbReference type="GO" id="GO:0005886">
    <property type="term" value="C:plasma membrane"/>
    <property type="evidence" value="ECO:0007669"/>
    <property type="project" value="TreeGrafter"/>
</dbReference>
<evidence type="ECO:0000256" key="2">
    <source>
        <dbReference type="ARBA" id="ARBA00022692"/>
    </source>
</evidence>